<dbReference type="PANTHER" id="PTHR30289">
    <property type="entry name" value="UNCHARACTERIZED PROTEIN YBCL-RELATED"/>
    <property type="match status" value="1"/>
</dbReference>
<dbReference type="SUPFAM" id="SSF49777">
    <property type="entry name" value="PEBP-like"/>
    <property type="match status" value="1"/>
</dbReference>
<dbReference type="EMBL" id="JMQN01000053">
    <property type="protein sequence ID" value="KEA62295.1"/>
    <property type="molecule type" value="Genomic_DNA"/>
</dbReference>
<comment type="caution">
    <text evidence="1">The sequence shown here is derived from an EMBL/GenBank/DDBJ whole genome shotgun (WGS) entry which is preliminary data.</text>
</comment>
<dbReference type="InterPro" id="IPR005247">
    <property type="entry name" value="YbhB_YbcL/LppC-like"/>
</dbReference>
<dbReference type="InterPro" id="IPR036610">
    <property type="entry name" value="PEBP-like_sf"/>
</dbReference>
<dbReference type="RefSeq" id="WP_036191034.1">
    <property type="nucleotide sequence ID" value="NZ_JMQN01000053.1"/>
</dbReference>
<evidence type="ECO:0000313" key="2">
    <source>
        <dbReference type="Proteomes" id="UP000028252"/>
    </source>
</evidence>
<dbReference type="InterPro" id="IPR008914">
    <property type="entry name" value="PEBP"/>
</dbReference>
<sequence length="209" mass="22993">MKLVSNSFNDGAPIPTRYAFGKMDTQTHVALSDNINPHMAWSEAPEGTRSFALICHDPDVPSKGDDVNQEGKTVPATLPRVDFYHWVLFNIPATVSEIAEGSHCNGVTPRGKSGPEAPQGMMHGINDYTAWFAGDADMKGDYFGYDGPCPPWNDELMHHYVFSIYALDTDQIEVDGEINGKNLYDAIEMHVIDGASIRGTYTLNPTLEP</sequence>
<protein>
    <submittedName>
        <fullName evidence="1">Phospholipid-binding protein</fullName>
    </submittedName>
</protein>
<dbReference type="eggNOG" id="COG1881">
    <property type="taxonomic scope" value="Bacteria"/>
</dbReference>
<dbReference type="PANTHER" id="PTHR30289:SF1">
    <property type="entry name" value="PEBP (PHOSPHATIDYLETHANOLAMINE-BINDING PROTEIN) FAMILY PROTEIN"/>
    <property type="match status" value="1"/>
</dbReference>
<reference evidence="1 2" key="1">
    <citation type="submission" date="2014-04" db="EMBL/GenBank/DDBJ databases">
        <title>Marinobacterium kochiensis sp. nov., isolated from sediment sample collected from Kochi backwaters in Kerala, India.</title>
        <authorList>
            <person name="Singh A."/>
            <person name="Pinnaka A.K."/>
        </authorList>
    </citation>
    <scope>NUCLEOTIDE SEQUENCE [LARGE SCALE GENOMIC DNA]</scope>
    <source>
        <strain evidence="1 2">AK27</strain>
    </source>
</reference>
<accession>A0A081FUU0</accession>
<evidence type="ECO:0000313" key="1">
    <source>
        <dbReference type="EMBL" id="KEA62295.1"/>
    </source>
</evidence>
<dbReference type="STRING" id="1232683.ADIMK_3585"/>
<dbReference type="PATRIC" id="fig|1232683.4.peg.3526"/>
<dbReference type="NCBIfam" id="TIGR00481">
    <property type="entry name" value="YbhB/YbcL family Raf kinase inhibitor-like protein"/>
    <property type="match status" value="1"/>
</dbReference>
<dbReference type="CDD" id="cd00865">
    <property type="entry name" value="PEBP_bact_arch"/>
    <property type="match status" value="1"/>
</dbReference>
<dbReference type="Pfam" id="PF01161">
    <property type="entry name" value="PBP"/>
    <property type="match status" value="1"/>
</dbReference>
<dbReference type="Gene3D" id="3.90.280.10">
    <property type="entry name" value="PEBP-like"/>
    <property type="match status" value="1"/>
</dbReference>
<name>A0A081FUU0_9GAMM</name>
<dbReference type="AlphaFoldDB" id="A0A081FUU0"/>
<proteinExistence type="predicted"/>
<organism evidence="1 2">
    <name type="scientific">Marinobacterium lacunae</name>
    <dbReference type="NCBI Taxonomy" id="1232683"/>
    <lineage>
        <taxon>Bacteria</taxon>
        <taxon>Pseudomonadati</taxon>
        <taxon>Pseudomonadota</taxon>
        <taxon>Gammaproteobacteria</taxon>
        <taxon>Oceanospirillales</taxon>
        <taxon>Oceanospirillaceae</taxon>
        <taxon>Marinobacterium</taxon>
    </lineage>
</organism>
<dbReference type="OrthoDB" id="9797506at2"/>
<gene>
    <name evidence="1" type="ORF">ADIMK_3585</name>
</gene>
<dbReference type="Proteomes" id="UP000028252">
    <property type="component" value="Unassembled WGS sequence"/>
</dbReference>
<keyword evidence="2" id="KW-1185">Reference proteome</keyword>